<proteinExistence type="predicted"/>
<dbReference type="Proteomes" id="UP000228781">
    <property type="component" value="Unassembled WGS sequence"/>
</dbReference>
<comment type="caution">
    <text evidence="1">The sequence shown here is derived from an EMBL/GenBank/DDBJ whole genome shotgun (WGS) entry which is preliminary data.</text>
</comment>
<evidence type="ECO:0000313" key="2">
    <source>
        <dbReference type="Proteomes" id="UP000228781"/>
    </source>
</evidence>
<dbReference type="AlphaFoldDB" id="A0A2M8EIM3"/>
<protein>
    <submittedName>
        <fullName evidence="1">Uncharacterized protein</fullName>
    </submittedName>
</protein>
<dbReference type="EMBL" id="PFSK01000034">
    <property type="protein sequence ID" value="PJC22501.1"/>
    <property type="molecule type" value="Genomic_DNA"/>
</dbReference>
<evidence type="ECO:0000313" key="1">
    <source>
        <dbReference type="EMBL" id="PJC22501.1"/>
    </source>
</evidence>
<name>A0A2M8EIM3_UNCKA</name>
<reference evidence="2" key="1">
    <citation type="submission" date="2017-09" db="EMBL/GenBank/DDBJ databases">
        <title>Depth-based differentiation of microbial function through sediment-hosted aquifers and enrichment of novel symbionts in the deep terrestrial subsurface.</title>
        <authorList>
            <person name="Probst A.J."/>
            <person name="Ladd B."/>
            <person name="Jarett J.K."/>
            <person name="Geller-Mcgrath D.E."/>
            <person name="Sieber C.M.K."/>
            <person name="Emerson J.B."/>
            <person name="Anantharaman K."/>
            <person name="Thomas B.C."/>
            <person name="Malmstrom R."/>
            <person name="Stieglmeier M."/>
            <person name="Klingl A."/>
            <person name="Woyke T."/>
            <person name="Ryan C.M."/>
            <person name="Banfield J.F."/>
        </authorList>
    </citation>
    <scope>NUCLEOTIDE SEQUENCE [LARGE SCALE GENOMIC DNA]</scope>
</reference>
<gene>
    <name evidence="1" type="ORF">CO059_02385</name>
</gene>
<sequence>MAKRDPRHPALRGYQVWRWQKKGILEAEPLRETPILVVQKRTRVRLTPKYRTTISQGIFLVPRWIPAPKYELEKFLRLSTKELEAKGIIKRRDVLYLLIYQQVEDLSHLYRQQEHILFDGVRTQAFDLRIKPFIVRRREVAAGLGKQRAKQLQRIRVLQLVPLLGRLGIPEMPIPDWELKGIVHYLDNLICELEEIVERPLVTRRKRAQRSLRSAQRWVRERKFSLARKRLQKALQNLAWPK</sequence>
<organism evidence="1 2">
    <name type="scientific">candidate division WWE3 bacterium CG_4_9_14_0_2_um_filter_48_10</name>
    <dbReference type="NCBI Taxonomy" id="1975078"/>
    <lineage>
        <taxon>Bacteria</taxon>
        <taxon>Katanobacteria</taxon>
    </lineage>
</organism>
<accession>A0A2M8EIM3</accession>